<reference evidence="2 3" key="1">
    <citation type="submission" date="2020-08" db="EMBL/GenBank/DDBJ databases">
        <title>Sequencing the genomes of 1000 actinobacteria strains.</title>
        <authorList>
            <person name="Klenk H.-P."/>
        </authorList>
    </citation>
    <scope>NUCLEOTIDE SEQUENCE [LARGE SCALE GENOMIC DNA]</scope>
    <source>
        <strain evidence="2 3">DSM 45518</strain>
    </source>
</reference>
<evidence type="ECO:0000256" key="1">
    <source>
        <dbReference type="SAM" id="SignalP"/>
    </source>
</evidence>
<dbReference type="RefSeq" id="WP_184950856.1">
    <property type="nucleotide sequence ID" value="NZ_BOMC01000001.1"/>
</dbReference>
<sequence>MKIRVVLVSLVASLSLTGCASLFDDIPDANDAMPTATPAPKCGDDTVKAVAQKMTAEAVEVVEVIGDCTIVSVGTSYAGTDQAKAREVCEAAAEVAYVGKISAISVNGSDGSELATGLKGKPCV</sequence>
<dbReference type="PROSITE" id="PS51257">
    <property type="entry name" value="PROKAR_LIPOPROTEIN"/>
    <property type="match status" value="1"/>
</dbReference>
<organism evidence="2 3">
    <name type="scientific">Paractinoplanes abujensis</name>
    <dbReference type="NCBI Taxonomy" id="882441"/>
    <lineage>
        <taxon>Bacteria</taxon>
        <taxon>Bacillati</taxon>
        <taxon>Actinomycetota</taxon>
        <taxon>Actinomycetes</taxon>
        <taxon>Micromonosporales</taxon>
        <taxon>Micromonosporaceae</taxon>
        <taxon>Paractinoplanes</taxon>
    </lineage>
</organism>
<dbReference type="Proteomes" id="UP000542742">
    <property type="component" value="Unassembled WGS sequence"/>
</dbReference>
<evidence type="ECO:0000313" key="2">
    <source>
        <dbReference type="EMBL" id="MBB4692090.1"/>
    </source>
</evidence>
<keyword evidence="3" id="KW-1185">Reference proteome</keyword>
<dbReference type="EMBL" id="JACHMF010000001">
    <property type="protein sequence ID" value="MBB4692090.1"/>
    <property type="molecule type" value="Genomic_DNA"/>
</dbReference>
<keyword evidence="1" id="KW-0732">Signal</keyword>
<gene>
    <name evidence="2" type="ORF">BKA14_002238</name>
</gene>
<comment type="caution">
    <text evidence="2">The sequence shown here is derived from an EMBL/GenBank/DDBJ whole genome shotgun (WGS) entry which is preliminary data.</text>
</comment>
<accession>A0A7W7CRQ7</accession>
<evidence type="ECO:0000313" key="3">
    <source>
        <dbReference type="Proteomes" id="UP000542742"/>
    </source>
</evidence>
<proteinExistence type="predicted"/>
<name>A0A7W7CRQ7_9ACTN</name>
<protein>
    <submittedName>
        <fullName evidence="2">Uncharacterized protein</fullName>
    </submittedName>
</protein>
<dbReference type="AlphaFoldDB" id="A0A7W7CRQ7"/>
<feature type="signal peptide" evidence="1">
    <location>
        <begin position="1"/>
        <end position="20"/>
    </location>
</feature>
<feature type="chain" id="PRO_5038645154" evidence="1">
    <location>
        <begin position="21"/>
        <end position="124"/>
    </location>
</feature>